<feature type="transmembrane region" description="Helical" evidence="6">
    <location>
        <begin position="705"/>
        <end position="725"/>
    </location>
</feature>
<feature type="transmembrane region" description="Helical" evidence="6">
    <location>
        <begin position="245"/>
        <end position="268"/>
    </location>
</feature>
<keyword evidence="10" id="KW-1185">Reference proteome</keyword>
<evidence type="ECO:0008006" key="11">
    <source>
        <dbReference type="Google" id="ProtNLM"/>
    </source>
</evidence>
<dbReference type="Proteomes" id="UP000799441">
    <property type="component" value="Unassembled WGS sequence"/>
</dbReference>
<feature type="compositionally biased region" description="Low complexity" evidence="5">
    <location>
        <begin position="1"/>
        <end position="18"/>
    </location>
</feature>
<evidence type="ECO:0000313" key="9">
    <source>
        <dbReference type="EMBL" id="KAF2717130.1"/>
    </source>
</evidence>
<evidence type="ECO:0000256" key="4">
    <source>
        <dbReference type="ARBA" id="ARBA00023136"/>
    </source>
</evidence>
<keyword evidence="2 6" id="KW-0812">Transmembrane</keyword>
<evidence type="ECO:0000259" key="8">
    <source>
        <dbReference type="Pfam" id="PF13515"/>
    </source>
</evidence>
<keyword evidence="3 6" id="KW-1133">Transmembrane helix</keyword>
<feature type="compositionally biased region" description="Polar residues" evidence="5">
    <location>
        <begin position="57"/>
        <end position="68"/>
    </location>
</feature>
<dbReference type="PANTHER" id="PTHR37994:SF4">
    <property type="entry name" value="ER TRANSPORTER 6TM N-TERMINAL DOMAIN-CONTAINING PROTEIN-RELATED"/>
    <property type="match status" value="1"/>
</dbReference>
<evidence type="ECO:0000256" key="1">
    <source>
        <dbReference type="ARBA" id="ARBA00004141"/>
    </source>
</evidence>
<dbReference type="PANTHER" id="PTHR37994">
    <property type="entry name" value="ARAE_2_N DOMAIN-CONTAINING PROTEIN-RELATED"/>
    <property type="match status" value="1"/>
</dbReference>
<keyword evidence="4 6" id="KW-0472">Membrane</keyword>
<organism evidence="9 10">
    <name type="scientific">Polychaeton citri CBS 116435</name>
    <dbReference type="NCBI Taxonomy" id="1314669"/>
    <lineage>
        <taxon>Eukaryota</taxon>
        <taxon>Fungi</taxon>
        <taxon>Dikarya</taxon>
        <taxon>Ascomycota</taxon>
        <taxon>Pezizomycotina</taxon>
        <taxon>Dothideomycetes</taxon>
        <taxon>Dothideomycetidae</taxon>
        <taxon>Capnodiales</taxon>
        <taxon>Capnodiaceae</taxon>
        <taxon>Polychaeton</taxon>
    </lineage>
</organism>
<dbReference type="AlphaFoldDB" id="A0A9P4Q0B4"/>
<evidence type="ECO:0000256" key="2">
    <source>
        <dbReference type="ARBA" id="ARBA00022692"/>
    </source>
</evidence>
<feature type="transmembrane region" description="Helical" evidence="6">
    <location>
        <begin position="793"/>
        <end position="819"/>
    </location>
</feature>
<comment type="caution">
    <text evidence="9">The sequence shown here is derived from an EMBL/GenBank/DDBJ whole genome shotgun (WGS) entry which is preliminary data.</text>
</comment>
<dbReference type="GO" id="GO:0016020">
    <property type="term" value="C:membrane"/>
    <property type="evidence" value="ECO:0007669"/>
    <property type="project" value="UniProtKB-SubCell"/>
</dbReference>
<reference evidence="9" key="1">
    <citation type="journal article" date="2020" name="Stud. Mycol.">
        <title>101 Dothideomycetes genomes: a test case for predicting lifestyles and emergence of pathogens.</title>
        <authorList>
            <person name="Haridas S."/>
            <person name="Albert R."/>
            <person name="Binder M."/>
            <person name="Bloem J."/>
            <person name="Labutti K."/>
            <person name="Salamov A."/>
            <person name="Andreopoulos B."/>
            <person name="Baker S."/>
            <person name="Barry K."/>
            <person name="Bills G."/>
            <person name="Bluhm B."/>
            <person name="Cannon C."/>
            <person name="Castanera R."/>
            <person name="Culley D."/>
            <person name="Daum C."/>
            <person name="Ezra D."/>
            <person name="Gonzalez J."/>
            <person name="Henrissat B."/>
            <person name="Kuo A."/>
            <person name="Liang C."/>
            <person name="Lipzen A."/>
            <person name="Lutzoni F."/>
            <person name="Magnuson J."/>
            <person name="Mondo S."/>
            <person name="Nolan M."/>
            <person name="Ohm R."/>
            <person name="Pangilinan J."/>
            <person name="Park H.-J."/>
            <person name="Ramirez L."/>
            <person name="Alfaro M."/>
            <person name="Sun H."/>
            <person name="Tritt A."/>
            <person name="Yoshinaga Y."/>
            <person name="Zwiers L.-H."/>
            <person name="Turgeon B."/>
            <person name="Goodwin S."/>
            <person name="Spatafora J."/>
            <person name="Crous P."/>
            <person name="Grigoriev I."/>
        </authorList>
    </citation>
    <scope>NUCLEOTIDE SEQUENCE</scope>
    <source>
        <strain evidence="9">CBS 116435</strain>
    </source>
</reference>
<evidence type="ECO:0000313" key="10">
    <source>
        <dbReference type="Proteomes" id="UP000799441"/>
    </source>
</evidence>
<feature type="transmembrane region" description="Helical" evidence="6">
    <location>
        <begin position="755"/>
        <end position="773"/>
    </location>
</feature>
<dbReference type="InterPro" id="IPR018823">
    <property type="entry name" value="ArAE_2_N"/>
</dbReference>
<feature type="domain" description="Integral membrane bound transporter" evidence="8">
    <location>
        <begin position="680"/>
        <end position="813"/>
    </location>
</feature>
<evidence type="ECO:0000256" key="5">
    <source>
        <dbReference type="SAM" id="MobiDB-lite"/>
    </source>
</evidence>
<proteinExistence type="predicted"/>
<protein>
    <recommendedName>
        <fullName evidence="11">ER transporter 6TM N-terminal domain-containing protein</fullName>
    </recommendedName>
</protein>
<evidence type="ECO:0000256" key="3">
    <source>
        <dbReference type="ARBA" id="ARBA00022989"/>
    </source>
</evidence>
<feature type="transmembrane region" description="Helical" evidence="6">
    <location>
        <begin position="731"/>
        <end position="748"/>
    </location>
</feature>
<feature type="region of interest" description="Disordered" evidence="5">
    <location>
        <begin position="1"/>
        <end position="74"/>
    </location>
</feature>
<feature type="transmembrane region" description="Helical" evidence="6">
    <location>
        <begin position="215"/>
        <end position="233"/>
    </location>
</feature>
<name>A0A9P4Q0B4_9PEZI</name>
<feature type="transmembrane region" description="Helical" evidence="6">
    <location>
        <begin position="120"/>
        <end position="139"/>
    </location>
</feature>
<feature type="compositionally biased region" description="Polar residues" evidence="5">
    <location>
        <begin position="19"/>
        <end position="49"/>
    </location>
</feature>
<evidence type="ECO:0000256" key="6">
    <source>
        <dbReference type="SAM" id="Phobius"/>
    </source>
</evidence>
<evidence type="ECO:0000259" key="7">
    <source>
        <dbReference type="Pfam" id="PF10337"/>
    </source>
</evidence>
<sequence>MAAEQQQQSHQRLQQYSSDSSTNEAAKKSTNSVDDNDSGSSRDNTADANTKTEDDSMNQPGPSPQGESDNPKKKSSVLSWPLKFWRWLDLDFHTVMMMLKGSLPTTICIAYYQSNVVSKYYNTLGYLTAVIAILSLSIMPRGKYIQTILVDMIYTCVAAAVNMFGLWFSVKARENTTPAGQPLEGYNASQSAVCCLWLVFQIYVVNVIRSARPQLQFPSIIYCIYAIITMTYGPQFHTVEEAEDIVVRMIISFFTGFAFSTVVCLLFYPVSSRTIIFKEMNSYLGLLGGVMKSHTAYMQSLEHIDPLRNRGKEGGIVDSMANPIATPAGATLKSTVAKLFALHGKVALDLKPAKRDFAFGKLDASNLTEIWTLLRTIFIPILGITAMTDILERRTRDALDGFDSRGEEEKRDRLRQIESLNWTMQQLREPFARLTGDFQEAFKHVAIVLGWEKQPKTKGDEESKGDTAQPGTAGFSEVFKRKVDDFYASKPDTLRRWCSQRDIKLPRDFFDDEFEVPDDLKIKDETVREKYQRNLFFVLYLEYLLYRSGYAILELVLYADGLKQDGTLTKWRFIFPCSRDIYKFFRAMFVHEDIPNDSQIMSDMDQGGTEMVYMGDAFNKRKDPEHLPAVTWFEKAGEWLRVIPKFFRSKNSAFALRVAAATMVIALINTLRNSQSFFIRERILWAEIMVSFSMNRLAGQSTFNFFVRIIGTIIATVAAFVIWYIVDGHPAGVIVFLWLWMTLSYYVVIRVHKWVVIGILMVLTPVLSVGYELDLQKIGPKLQMTNGQTIYPIYIVAPIRALCVIGGLFVAYVFTIWPYPISEGTEIRKDLGANLYLLANYYSIAHETIGARVKDHHRNESIKGTHAYRLGKARNRVFAKAMTLLSQCRTNSGFHEFQVKVGGRFPAKEYENLIECSQRILNYITLMTYASATYTHDEGPSSWSSEFRRLYSSVHATNHDITSLLCLLSSSLLNAQPLPPYLMMPKSFHFIRKLEAMDHDILSIRHIAEPEYAALAVIQISSQCLVGELEQLTK</sequence>
<feature type="domain" description="Putative ER transporter 6TM N-terminal" evidence="7">
    <location>
        <begin position="87"/>
        <end position="179"/>
    </location>
</feature>
<dbReference type="Pfam" id="PF13515">
    <property type="entry name" value="FUSC_2"/>
    <property type="match status" value="1"/>
</dbReference>
<feature type="domain" description="Putative ER transporter 6TM N-terminal" evidence="7">
    <location>
        <begin position="186"/>
        <end position="411"/>
    </location>
</feature>
<gene>
    <name evidence="9" type="ORF">K431DRAFT_298064</name>
</gene>
<dbReference type="EMBL" id="MU003851">
    <property type="protein sequence ID" value="KAF2717130.1"/>
    <property type="molecule type" value="Genomic_DNA"/>
</dbReference>
<dbReference type="InterPro" id="IPR049453">
    <property type="entry name" value="Memb_transporter_dom"/>
</dbReference>
<dbReference type="Pfam" id="PF10337">
    <property type="entry name" value="ArAE_2_N"/>
    <property type="match status" value="2"/>
</dbReference>
<accession>A0A9P4Q0B4</accession>
<feature type="transmembrane region" description="Helical" evidence="6">
    <location>
        <begin position="148"/>
        <end position="168"/>
    </location>
</feature>
<dbReference type="OrthoDB" id="2274698at2759"/>
<comment type="subcellular location">
    <subcellularLocation>
        <location evidence="1">Membrane</location>
        <topology evidence="1">Multi-pass membrane protein</topology>
    </subcellularLocation>
</comment>
<feature type="transmembrane region" description="Helical" evidence="6">
    <location>
        <begin position="654"/>
        <end position="671"/>
    </location>
</feature>